<evidence type="ECO:0000313" key="6">
    <source>
        <dbReference type="Proteomes" id="UP001500683"/>
    </source>
</evidence>
<dbReference type="InterPro" id="IPR002577">
    <property type="entry name" value="HTH_HxlR"/>
</dbReference>
<evidence type="ECO:0000256" key="2">
    <source>
        <dbReference type="ARBA" id="ARBA00023125"/>
    </source>
</evidence>
<evidence type="ECO:0000313" key="5">
    <source>
        <dbReference type="EMBL" id="GAA4083070.1"/>
    </source>
</evidence>
<organism evidence="5 6">
    <name type="scientific">Actinomadura miaoliensis</name>
    <dbReference type="NCBI Taxonomy" id="430685"/>
    <lineage>
        <taxon>Bacteria</taxon>
        <taxon>Bacillati</taxon>
        <taxon>Actinomycetota</taxon>
        <taxon>Actinomycetes</taxon>
        <taxon>Streptosporangiales</taxon>
        <taxon>Thermomonosporaceae</taxon>
        <taxon>Actinomadura</taxon>
    </lineage>
</organism>
<name>A0ABP7W8N0_9ACTN</name>
<dbReference type="Gene3D" id="1.10.10.10">
    <property type="entry name" value="Winged helix-like DNA-binding domain superfamily/Winged helix DNA-binding domain"/>
    <property type="match status" value="1"/>
</dbReference>
<sequence>MTITLAGTFADRSTWSMQNCPVARTLSALGPPSAVLVLSEAYFGTSRFGDFVRNLGMTESAVTARLQHLVKAGLLSRKPYREPGQRTRYEYHLTQMGLDLAPTLVSLMEWGERYLPHEEGPQVALTHSGCGQAVTAEVRCASGHDVPVNEIVMRPPWQAPEDDASRGGL</sequence>
<accession>A0ABP7W8N0</accession>
<keyword evidence="6" id="KW-1185">Reference proteome</keyword>
<proteinExistence type="predicted"/>
<comment type="caution">
    <text evidence="5">The sequence shown here is derived from an EMBL/GenBank/DDBJ whole genome shotgun (WGS) entry which is preliminary data.</text>
</comment>
<keyword evidence="3" id="KW-0804">Transcription</keyword>
<dbReference type="RefSeq" id="WP_344951604.1">
    <property type="nucleotide sequence ID" value="NZ_BAAAZG010000036.1"/>
</dbReference>
<dbReference type="PANTHER" id="PTHR33204:SF18">
    <property type="entry name" value="TRANSCRIPTIONAL REGULATORY PROTEIN"/>
    <property type="match status" value="1"/>
</dbReference>
<protein>
    <submittedName>
        <fullName evidence="5">Helix-turn-helix domain-containing protein</fullName>
    </submittedName>
</protein>
<reference evidence="6" key="1">
    <citation type="journal article" date="2019" name="Int. J. Syst. Evol. Microbiol.">
        <title>The Global Catalogue of Microorganisms (GCM) 10K type strain sequencing project: providing services to taxonomists for standard genome sequencing and annotation.</title>
        <authorList>
            <consortium name="The Broad Institute Genomics Platform"/>
            <consortium name="The Broad Institute Genome Sequencing Center for Infectious Disease"/>
            <person name="Wu L."/>
            <person name="Ma J."/>
        </authorList>
    </citation>
    <scope>NUCLEOTIDE SEQUENCE [LARGE SCALE GENOMIC DNA]</scope>
    <source>
        <strain evidence="6">JCM 16702</strain>
    </source>
</reference>
<dbReference type="EMBL" id="BAAAZG010000036">
    <property type="protein sequence ID" value="GAA4083070.1"/>
    <property type="molecule type" value="Genomic_DNA"/>
</dbReference>
<evidence type="ECO:0000256" key="1">
    <source>
        <dbReference type="ARBA" id="ARBA00023015"/>
    </source>
</evidence>
<dbReference type="InterPro" id="IPR036388">
    <property type="entry name" value="WH-like_DNA-bd_sf"/>
</dbReference>
<dbReference type="SUPFAM" id="SSF46785">
    <property type="entry name" value="Winged helix' DNA-binding domain"/>
    <property type="match status" value="1"/>
</dbReference>
<feature type="domain" description="HTH hxlR-type" evidence="4">
    <location>
        <begin position="20"/>
        <end position="119"/>
    </location>
</feature>
<gene>
    <name evidence="5" type="ORF">GCM10022214_48120</name>
</gene>
<evidence type="ECO:0000259" key="4">
    <source>
        <dbReference type="PROSITE" id="PS51118"/>
    </source>
</evidence>
<dbReference type="InterPro" id="IPR036390">
    <property type="entry name" value="WH_DNA-bd_sf"/>
</dbReference>
<evidence type="ECO:0000256" key="3">
    <source>
        <dbReference type="ARBA" id="ARBA00023163"/>
    </source>
</evidence>
<dbReference type="PANTHER" id="PTHR33204">
    <property type="entry name" value="TRANSCRIPTIONAL REGULATOR, MARR FAMILY"/>
    <property type="match status" value="1"/>
</dbReference>
<dbReference type="Pfam" id="PF01638">
    <property type="entry name" value="HxlR"/>
    <property type="match status" value="1"/>
</dbReference>
<dbReference type="Proteomes" id="UP001500683">
    <property type="component" value="Unassembled WGS sequence"/>
</dbReference>
<keyword evidence="1" id="KW-0805">Transcription regulation</keyword>
<keyword evidence="2" id="KW-0238">DNA-binding</keyword>
<dbReference type="PROSITE" id="PS51118">
    <property type="entry name" value="HTH_HXLR"/>
    <property type="match status" value="1"/>
</dbReference>